<name>A0A4Q1BEN8_TREME</name>
<dbReference type="OrthoDB" id="205099at2759"/>
<feature type="compositionally biased region" description="Low complexity" evidence="10">
    <location>
        <begin position="152"/>
        <end position="169"/>
    </location>
</feature>
<comment type="similarity">
    <text evidence="2 9">Belongs to the Mediator complex subunit 14 family.</text>
</comment>
<keyword evidence="6 9" id="KW-0804">Transcription</keyword>
<evidence type="ECO:0000259" key="11">
    <source>
        <dbReference type="Pfam" id="PF08638"/>
    </source>
</evidence>
<dbReference type="InParanoid" id="A0A4Q1BEN8"/>
<dbReference type="InterPro" id="IPR013947">
    <property type="entry name" value="Mediator_Med14"/>
</dbReference>
<dbReference type="GO" id="GO:0006357">
    <property type="term" value="P:regulation of transcription by RNA polymerase II"/>
    <property type="evidence" value="ECO:0007669"/>
    <property type="project" value="InterPro"/>
</dbReference>
<dbReference type="GO" id="GO:0016592">
    <property type="term" value="C:mediator complex"/>
    <property type="evidence" value="ECO:0007669"/>
    <property type="project" value="UniProtKB-UniRule"/>
</dbReference>
<dbReference type="AlphaFoldDB" id="A0A4Q1BEN8"/>
<feature type="domain" description="Mediator complex subunit MED14 N-terminal" evidence="11">
    <location>
        <begin position="187"/>
        <end position="301"/>
    </location>
</feature>
<sequence>MASQGVLPSSSSTQPEAGPSSSPAGLTTTAPRNPQLGPDPWFTYPTPTPEQIEEELPPYFEDENVPLGLLLDRLTRKTYSDMRHLVEKTLPASTARQKPKHIIEFAKTTRHAALKYLAVLRWKMNVDVPLFAPPQSSFTTIGPPASFPTPHSSGESNGNGDNSSPGSYSIKGKGKLVNEEPRVIRGKVTDAKRITHLLEHQNRQHEEAVAHLKYSVAMVDSLRVRNADVLTAVALASSGTYTRLPSSLTQEFQLRKPLTNKTIVDTLQALNTHIRFRLRCVDYLPPEIKVDKVQNGKAYISGGGKIGWKAEMTIWGFGEGQETRWWLTGVEWVWRSKGKGVDDPGGSGRLTPEGRQQVMEMVNSRVLPPRPVRQGETKEGNEEEDRGKMVDAPLIRLHNVLQHLSLSYQMEVLFMQAMALSQGKRRGHLLVEIDRPRKELRLRYWPRPRPHVPIPTKTTAVGKRSLASAAVANVKARQPYVGGVITIGLDESPPSVEEKVMSMLGSFRTIGMKVKERVLNLRLSIKWEIGEAGTGGPLRLGDRMNTSSIIPDPANLDVEDIIGEITRRHASAKSRHIVTPILAIPRVASLTPPPVIYEDPDTTSARPLVLQVPIPSQQRHAISVGVSSITGMVEVQDSGAKRGDARSARVNEVTVGANNGKGKLGPDLIRLIIALAIEAVEDQMRQMGWGPIRRLGLPSQEISQTDLHPSTTVFVPVPSSPLHFLAAKTNPQGIFFELIRLTRKSSEHALTQNLSIGERSPLDLPRLKARRSSRIIPPDSGKPQSGPTAPGQSDKAVPTISGFHITNRDLKDVFIFANALVAQTIIEQQLKDRSIPYNARYPASAGEGAPTSKSTVAGMIPIFSVSAAELLRSGPAADVAMPKVFIQIKDWWKGTRCGAVTAVQLRHRSAVSGAAGSPGLVGAAAVAAGKSEDITFDQASSVVQFHASDIRNCVVNFLEQWERLSKVIVVAGEVHRLKKESPFSDLRLLSFDLRTATFIYTPGFCASITYDPMGDTYETSFSRLNTASSTPATMAGITPASNPAGVDANPHEKLAPLLSYYLNQLVVKRGTAFGVGSAGRRFIGLLKATLPLLLEVEVLKQSFDVQLVVSGVRDYRLVWDVNDKRYAIDVTLTTEHNRFIITDASLSSDGSCGPITPLPKIDAIVITVHSVLREAKMIEGKLGKRLMRLDSGKSLVCEVPCVSEVIRLFVSEVTCMLRGL</sequence>
<feature type="compositionally biased region" description="Polar residues" evidence="10">
    <location>
        <begin position="782"/>
        <end position="791"/>
    </location>
</feature>
<evidence type="ECO:0000256" key="2">
    <source>
        <dbReference type="ARBA" id="ARBA00007813"/>
    </source>
</evidence>
<keyword evidence="7 9" id="KW-0539">Nucleus</keyword>
<evidence type="ECO:0000256" key="9">
    <source>
        <dbReference type="RuleBase" id="RU365082"/>
    </source>
</evidence>
<comment type="subunit">
    <text evidence="9">Component of the Mediator complex.</text>
</comment>
<accession>A0A4Q1BEN8</accession>
<protein>
    <recommendedName>
        <fullName evidence="3 9">Mediator of RNA polymerase II transcription subunit 14</fullName>
    </recommendedName>
    <alternativeName>
        <fullName evidence="8 9">Mediator complex subunit 14</fullName>
    </alternativeName>
</protein>
<dbReference type="InterPro" id="IPR055122">
    <property type="entry name" value="Med14_N"/>
</dbReference>
<feature type="region of interest" description="Disordered" evidence="10">
    <location>
        <begin position="1"/>
        <end position="46"/>
    </location>
</feature>
<dbReference type="PANTHER" id="PTHR12809">
    <property type="entry name" value="MEDIATOR COMPLEX SUBUNIT"/>
    <property type="match status" value="1"/>
</dbReference>
<dbReference type="GO" id="GO:0003712">
    <property type="term" value="F:transcription coregulator activity"/>
    <property type="evidence" value="ECO:0007669"/>
    <property type="project" value="UniProtKB-UniRule"/>
</dbReference>
<dbReference type="PANTHER" id="PTHR12809:SF2">
    <property type="entry name" value="MEDIATOR OF RNA POLYMERASE II TRANSCRIPTION SUBUNIT 14"/>
    <property type="match status" value="1"/>
</dbReference>
<keyword evidence="13" id="KW-1185">Reference proteome</keyword>
<evidence type="ECO:0000256" key="4">
    <source>
        <dbReference type="ARBA" id="ARBA00023015"/>
    </source>
</evidence>
<evidence type="ECO:0000256" key="1">
    <source>
        <dbReference type="ARBA" id="ARBA00004123"/>
    </source>
</evidence>
<organism evidence="12 13">
    <name type="scientific">Tremella mesenterica</name>
    <name type="common">Jelly fungus</name>
    <dbReference type="NCBI Taxonomy" id="5217"/>
    <lineage>
        <taxon>Eukaryota</taxon>
        <taxon>Fungi</taxon>
        <taxon>Dikarya</taxon>
        <taxon>Basidiomycota</taxon>
        <taxon>Agaricomycotina</taxon>
        <taxon>Tremellomycetes</taxon>
        <taxon>Tremellales</taxon>
        <taxon>Tremellaceae</taxon>
        <taxon>Tremella</taxon>
    </lineage>
</organism>
<gene>
    <name evidence="12" type="ORF">M231_06051</name>
</gene>
<comment type="subcellular location">
    <subcellularLocation>
        <location evidence="1 9">Nucleus</location>
    </subcellularLocation>
</comment>
<evidence type="ECO:0000256" key="3">
    <source>
        <dbReference type="ARBA" id="ARBA00019619"/>
    </source>
</evidence>
<keyword evidence="5 9" id="KW-0010">Activator</keyword>
<evidence type="ECO:0000256" key="10">
    <source>
        <dbReference type="SAM" id="MobiDB-lite"/>
    </source>
</evidence>
<evidence type="ECO:0000256" key="8">
    <source>
        <dbReference type="ARBA" id="ARBA00032007"/>
    </source>
</evidence>
<evidence type="ECO:0000256" key="5">
    <source>
        <dbReference type="ARBA" id="ARBA00023159"/>
    </source>
</evidence>
<dbReference type="Proteomes" id="UP000289152">
    <property type="component" value="Unassembled WGS sequence"/>
</dbReference>
<evidence type="ECO:0000256" key="6">
    <source>
        <dbReference type="ARBA" id="ARBA00023163"/>
    </source>
</evidence>
<evidence type="ECO:0000313" key="12">
    <source>
        <dbReference type="EMBL" id="RXK36664.1"/>
    </source>
</evidence>
<proteinExistence type="inferred from homology"/>
<dbReference type="Pfam" id="PF08638">
    <property type="entry name" value="Med14"/>
    <property type="match status" value="2"/>
</dbReference>
<feature type="compositionally biased region" description="Polar residues" evidence="10">
    <location>
        <begin position="1"/>
        <end position="32"/>
    </location>
</feature>
<comment type="function">
    <text evidence="9">Component of the Mediator complex, a coactivator involved in the regulated transcription of nearly all RNA polymerase II-dependent genes. Mediator functions as a bridge to convey information from gene-specific regulatory proteins to the basal RNA polymerase II transcription machinery. Mediator is recruited to promoters by direct interactions with regulatory proteins and serves as a scaffold for the assembly of a functional preinitiation complex with RNA polymerase II and the general transcription factors.</text>
</comment>
<evidence type="ECO:0000313" key="13">
    <source>
        <dbReference type="Proteomes" id="UP000289152"/>
    </source>
</evidence>
<feature type="region of interest" description="Disordered" evidence="10">
    <location>
        <begin position="771"/>
        <end position="798"/>
    </location>
</feature>
<dbReference type="GO" id="GO:0070847">
    <property type="term" value="C:core mediator complex"/>
    <property type="evidence" value="ECO:0007669"/>
    <property type="project" value="TreeGrafter"/>
</dbReference>
<keyword evidence="4 9" id="KW-0805">Transcription regulation</keyword>
<reference evidence="12 13" key="1">
    <citation type="submission" date="2016-06" db="EMBL/GenBank/DDBJ databases">
        <title>Evolution of pathogenesis and genome organization in the Tremellales.</title>
        <authorList>
            <person name="Cuomo C."/>
            <person name="Litvintseva A."/>
            <person name="Heitman J."/>
            <person name="Chen Y."/>
            <person name="Sun S."/>
            <person name="Springer D."/>
            <person name="Dromer F."/>
            <person name="Young S."/>
            <person name="Zeng Q."/>
            <person name="Chapman S."/>
            <person name="Gujja S."/>
            <person name="Saif S."/>
            <person name="Birren B."/>
        </authorList>
    </citation>
    <scope>NUCLEOTIDE SEQUENCE [LARGE SCALE GENOMIC DNA]</scope>
    <source>
        <strain evidence="12 13">ATCC 28783</strain>
    </source>
</reference>
<dbReference type="EMBL" id="SDIL01000090">
    <property type="protein sequence ID" value="RXK36664.1"/>
    <property type="molecule type" value="Genomic_DNA"/>
</dbReference>
<feature type="region of interest" description="Disordered" evidence="10">
    <location>
        <begin position="141"/>
        <end position="175"/>
    </location>
</feature>
<dbReference type="STRING" id="5217.A0A4Q1BEN8"/>
<comment type="caution">
    <text evidence="12">The sequence shown here is derived from an EMBL/GenBank/DDBJ whole genome shotgun (WGS) entry which is preliminary data.</text>
</comment>
<feature type="domain" description="Mediator complex subunit MED14 N-terminal" evidence="11">
    <location>
        <begin position="65"/>
        <end position="125"/>
    </location>
</feature>
<evidence type="ECO:0000256" key="7">
    <source>
        <dbReference type="ARBA" id="ARBA00023242"/>
    </source>
</evidence>
<dbReference type="VEuPathDB" id="FungiDB:TREMEDRAFT_37169"/>